<evidence type="ECO:0000256" key="3">
    <source>
        <dbReference type="ARBA" id="ARBA00022777"/>
    </source>
</evidence>
<comment type="caution">
    <text evidence="9">The sequence shown here is derived from an EMBL/GenBank/DDBJ whole genome shotgun (WGS) entry which is preliminary data.</text>
</comment>
<evidence type="ECO:0000256" key="7">
    <source>
        <dbReference type="ARBA" id="ARBA00047925"/>
    </source>
</evidence>
<evidence type="ECO:0000256" key="1">
    <source>
        <dbReference type="ARBA" id="ARBA00022679"/>
    </source>
</evidence>
<proteinExistence type="inferred from homology"/>
<dbReference type="GO" id="GO:0006741">
    <property type="term" value="P:NADP+ biosynthetic process"/>
    <property type="evidence" value="ECO:0007669"/>
    <property type="project" value="UniProtKB-UniRule"/>
</dbReference>
<dbReference type="GO" id="GO:0051287">
    <property type="term" value="F:NAD binding"/>
    <property type="evidence" value="ECO:0007669"/>
    <property type="project" value="UniProtKB-ARBA"/>
</dbReference>
<dbReference type="GO" id="GO:0005524">
    <property type="term" value="F:ATP binding"/>
    <property type="evidence" value="ECO:0007669"/>
    <property type="project" value="UniProtKB-KW"/>
</dbReference>
<keyword evidence="1 8" id="KW-0808">Transferase</keyword>
<comment type="subcellular location">
    <subcellularLocation>
        <location evidence="8">Cytoplasm</location>
    </subcellularLocation>
</comment>
<dbReference type="InterPro" id="IPR017438">
    <property type="entry name" value="ATP-NAD_kinase_N"/>
</dbReference>
<dbReference type="GO" id="GO:0003951">
    <property type="term" value="F:NAD+ kinase activity"/>
    <property type="evidence" value="ECO:0007669"/>
    <property type="project" value="UniProtKB-UniRule"/>
</dbReference>
<dbReference type="GO" id="GO:0046872">
    <property type="term" value="F:metal ion binding"/>
    <property type="evidence" value="ECO:0007669"/>
    <property type="project" value="UniProtKB-UniRule"/>
</dbReference>
<dbReference type="SUPFAM" id="SSF111331">
    <property type="entry name" value="NAD kinase/diacylglycerol kinase-like"/>
    <property type="match status" value="1"/>
</dbReference>
<organism evidence="9 10">
    <name type="scientific">Candidatus Infernicultor aquiphilus</name>
    <dbReference type="NCBI Taxonomy" id="1805029"/>
    <lineage>
        <taxon>Bacteria</taxon>
        <taxon>Pseudomonadati</taxon>
        <taxon>Atribacterota</taxon>
        <taxon>Candidatus Phoenicimicrobiia</taxon>
        <taxon>Candidatus Pheonicimicrobiales</taxon>
        <taxon>Candidatus Phoenicimicrobiaceae</taxon>
        <taxon>Candidatus Infernicultor</taxon>
    </lineage>
</organism>
<dbReference type="GO" id="GO:0005737">
    <property type="term" value="C:cytoplasm"/>
    <property type="evidence" value="ECO:0007669"/>
    <property type="project" value="UniProtKB-SubCell"/>
</dbReference>
<dbReference type="EMBL" id="MNYY01000146">
    <property type="protein sequence ID" value="OIP66951.1"/>
    <property type="molecule type" value="Genomic_DNA"/>
</dbReference>
<evidence type="ECO:0000313" key="9">
    <source>
        <dbReference type="EMBL" id="OIP66951.1"/>
    </source>
</evidence>
<feature type="binding site" evidence="8">
    <location>
        <begin position="72"/>
        <end position="73"/>
    </location>
    <ligand>
        <name>NAD(+)</name>
        <dbReference type="ChEBI" id="CHEBI:57540"/>
    </ligand>
</feature>
<dbReference type="Gene3D" id="3.40.50.10330">
    <property type="entry name" value="Probable inorganic polyphosphate/atp-NAD kinase, domain 1"/>
    <property type="match status" value="1"/>
</dbReference>
<dbReference type="Proteomes" id="UP000182763">
    <property type="component" value="Unassembled WGS sequence"/>
</dbReference>
<evidence type="ECO:0000256" key="4">
    <source>
        <dbReference type="ARBA" id="ARBA00022840"/>
    </source>
</evidence>
<evidence type="ECO:0000313" key="10">
    <source>
        <dbReference type="Proteomes" id="UP000182763"/>
    </source>
</evidence>
<dbReference type="FunFam" id="2.60.200.30:FF:000009">
    <property type="entry name" value="Poly(P)/ATP NAD kinase"/>
    <property type="match status" value="1"/>
</dbReference>
<sequence>MKIKLNSVGLVINYEKEKAQEITNWIVDWLSFKKIKVYVEGGKDKGIRRKDFSCTNEKFFNSVDLIISLGGDGTLLRAAKIAATDGIPIFGVNLGGLGFLTQIGIDNLEIFLEKIYQGKCFLDERMMLDGIVKRKEKEIKKFTALNDIVIGKGAFARLISLATYINDDYVITYSADGLVISTSTGSTAYSLSAGGPIVNPNINSMILTPICPHTLSTRPLIIGENDQVRITLELSEEEVMVTIDGQEGFTLEPKDEVIVKKSIYKTRLIAFKEKSFYAILREKLRWSGQVNK</sequence>
<evidence type="ECO:0000256" key="5">
    <source>
        <dbReference type="ARBA" id="ARBA00022857"/>
    </source>
</evidence>
<evidence type="ECO:0000256" key="2">
    <source>
        <dbReference type="ARBA" id="ARBA00022741"/>
    </source>
</evidence>
<feature type="binding site" evidence="8">
    <location>
        <begin position="146"/>
        <end position="147"/>
    </location>
    <ligand>
        <name>NAD(+)</name>
        <dbReference type="ChEBI" id="CHEBI:57540"/>
    </ligand>
</feature>
<dbReference type="InterPro" id="IPR002504">
    <property type="entry name" value="NADK"/>
</dbReference>
<feature type="binding site" evidence="8">
    <location>
        <position position="176"/>
    </location>
    <ligand>
        <name>NAD(+)</name>
        <dbReference type="ChEBI" id="CHEBI:57540"/>
    </ligand>
</feature>
<comment type="function">
    <text evidence="8">Involved in the regulation of the intracellular balance of NAD and NADP, and is a key enzyme in the biosynthesis of NADP. Catalyzes specifically the phosphorylation on 2'-hydroxyl of the adenosine moiety of NAD to yield NADP.</text>
</comment>
<dbReference type="GO" id="GO:0019674">
    <property type="term" value="P:NAD+ metabolic process"/>
    <property type="evidence" value="ECO:0007669"/>
    <property type="project" value="InterPro"/>
</dbReference>
<evidence type="ECO:0000256" key="8">
    <source>
        <dbReference type="HAMAP-Rule" id="MF_00361"/>
    </source>
</evidence>
<dbReference type="Pfam" id="PF20143">
    <property type="entry name" value="NAD_kinase_C"/>
    <property type="match status" value="1"/>
</dbReference>
<accession>A0A1J5GED8</accession>
<feature type="active site" description="Proton acceptor" evidence="8">
    <location>
        <position position="72"/>
    </location>
</feature>
<keyword evidence="4 8" id="KW-0067">ATP-binding</keyword>
<dbReference type="Pfam" id="PF01513">
    <property type="entry name" value="NAD_kinase"/>
    <property type="match status" value="1"/>
</dbReference>
<dbReference type="PANTHER" id="PTHR20275">
    <property type="entry name" value="NAD KINASE"/>
    <property type="match status" value="1"/>
</dbReference>
<keyword evidence="8" id="KW-0963">Cytoplasm</keyword>
<keyword evidence="6 8" id="KW-0520">NAD</keyword>
<comment type="cofactor">
    <cofactor evidence="8">
        <name>a divalent metal cation</name>
        <dbReference type="ChEBI" id="CHEBI:60240"/>
    </cofactor>
</comment>
<dbReference type="EC" id="2.7.1.23" evidence="8"/>
<dbReference type="RefSeq" id="WP_406608506.1">
    <property type="nucleotide sequence ID" value="NZ_PFKO01000370.1"/>
</dbReference>
<gene>
    <name evidence="8" type="primary">nadK</name>
    <name evidence="9" type="ORF">AUK42_07305</name>
</gene>
<dbReference type="PANTHER" id="PTHR20275:SF0">
    <property type="entry name" value="NAD KINASE"/>
    <property type="match status" value="1"/>
</dbReference>
<keyword evidence="3 8" id="KW-0418">Kinase</keyword>
<dbReference type="InterPro" id="IPR016064">
    <property type="entry name" value="NAD/diacylglycerol_kinase_sf"/>
</dbReference>
<comment type="caution">
    <text evidence="8">Lacks conserved residue(s) required for the propagation of feature annotation.</text>
</comment>
<keyword evidence="2 8" id="KW-0547">Nucleotide-binding</keyword>
<dbReference type="AlphaFoldDB" id="A0A1J5GED8"/>
<feature type="binding site" evidence="8">
    <location>
        <position position="77"/>
    </location>
    <ligand>
        <name>NAD(+)</name>
        <dbReference type="ChEBI" id="CHEBI:57540"/>
    </ligand>
</feature>
<dbReference type="STRING" id="1805029.AUK42_07305"/>
<comment type="similarity">
    <text evidence="8">Belongs to the NAD kinase family.</text>
</comment>
<feature type="binding site" evidence="8">
    <location>
        <position position="157"/>
    </location>
    <ligand>
        <name>NAD(+)</name>
        <dbReference type="ChEBI" id="CHEBI:57540"/>
    </ligand>
</feature>
<dbReference type="HAMAP" id="MF_00361">
    <property type="entry name" value="NAD_kinase"/>
    <property type="match status" value="1"/>
</dbReference>
<dbReference type="InterPro" id="IPR017437">
    <property type="entry name" value="ATP-NAD_kinase_PpnK-typ_C"/>
</dbReference>
<feature type="binding site" evidence="8">
    <location>
        <position position="246"/>
    </location>
    <ligand>
        <name>NAD(+)</name>
        <dbReference type="ChEBI" id="CHEBI:57540"/>
    </ligand>
</feature>
<name>A0A1J5GED8_9BACT</name>
<reference evidence="9 10" key="1">
    <citation type="journal article" date="2016" name="Environ. Microbiol.">
        <title>Genomic resolution of a cold subsurface aquifer community provides metabolic insights for novel microbes adapted to high CO concentrations.</title>
        <authorList>
            <person name="Probst A.J."/>
            <person name="Castelle C.J."/>
            <person name="Singh A."/>
            <person name="Brown C.T."/>
            <person name="Anantharaman K."/>
            <person name="Sharon I."/>
            <person name="Hug L.A."/>
            <person name="Burstein D."/>
            <person name="Emerson J.B."/>
            <person name="Thomas B.C."/>
            <person name="Banfield J.F."/>
        </authorList>
    </citation>
    <scope>NUCLEOTIDE SEQUENCE [LARGE SCALE GENOMIC DNA]</scope>
    <source>
        <strain evidence="9">CG2_30_33_13</strain>
    </source>
</reference>
<protein>
    <recommendedName>
        <fullName evidence="8">NAD kinase</fullName>
        <ecNumber evidence="8">2.7.1.23</ecNumber>
    </recommendedName>
    <alternativeName>
        <fullName evidence="8">ATP-dependent NAD kinase</fullName>
    </alternativeName>
</protein>
<dbReference type="Gene3D" id="2.60.200.30">
    <property type="entry name" value="Probable inorganic polyphosphate/atp-NAD kinase, domain 2"/>
    <property type="match status" value="1"/>
</dbReference>
<evidence type="ECO:0000256" key="6">
    <source>
        <dbReference type="ARBA" id="ARBA00023027"/>
    </source>
</evidence>
<keyword evidence="5 8" id="KW-0521">NADP</keyword>
<feature type="binding site" evidence="8">
    <location>
        <begin position="187"/>
        <end position="192"/>
    </location>
    <ligand>
        <name>NAD(+)</name>
        <dbReference type="ChEBI" id="CHEBI:57540"/>
    </ligand>
</feature>
<comment type="catalytic activity">
    <reaction evidence="7 8">
        <text>NAD(+) + ATP = ADP + NADP(+) + H(+)</text>
        <dbReference type="Rhea" id="RHEA:18629"/>
        <dbReference type="ChEBI" id="CHEBI:15378"/>
        <dbReference type="ChEBI" id="CHEBI:30616"/>
        <dbReference type="ChEBI" id="CHEBI:57540"/>
        <dbReference type="ChEBI" id="CHEBI:58349"/>
        <dbReference type="ChEBI" id="CHEBI:456216"/>
        <dbReference type="EC" id="2.7.1.23"/>
    </reaction>
</comment>